<comment type="caution">
    <text evidence="3">The sequence shown here is derived from an EMBL/GenBank/DDBJ whole genome shotgun (WGS) entry which is preliminary data.</text>
</comment>
<dbReference type="Pfam" id="PF07332">
    <property type="entry name" value="Phage_holin_3_6"/>
    <property type="match status" value="1"/>
</dbReference>
<keyword evidence="2" id="KW-0472">Membrane</keyword>
<reference evidence="3" key="1">
    <citation type="journal article" date="2021" name="PeerJ">
        <title>Extensive microbial diversity within the chicken gut microbiome revealed by metagenomics and culture.</title>
        <authorList>
            <person name="Gilroy R."/>
            <person name="Ravi A."/>
            <person name="Getino M."/>
            <person name="Pursley I."/>
            <person name="Horton D.L."/>
            <person name="Alikhan N.F."/>
            <person name="Baker D."/>
            <person name="Gharbi K."/>
            <person name="Hall N."/>
            <person name="Watson M."/>
            <person name="Adriaenssens E.M."/>
            <person name="Foster-Nyarko E."/>
            <person name="Jarju S."/>
            <person name="Secka A."/>
            <person name="Antonio M."/>
            <person name="Oren A."/>
            <person name="Chaudhuri R.R."/>
            <person name="La Ragione R."/>
            <person name="Hildebrand F."/>
            <person name="Pallen M.J."/>
        </authorList>
    </citation>
    <scope>NUCLEOTIDE SEQUENCE</scope>
    <source>
        <strain evidence="3">ChiGjej6B6-14162</strain>
    </source>
</reference>
<evidence type="ECO:0000256" key="2">
    <source>
        <dbReference type="SAM" id="Phobius"/>
    </source>
</evidence>
<feature type="region of interest" description="Disordered" evidence="1">
    <location>
        <begin position="118"/>
        <end position="137"/>
    </location>
</feature>
<keyword evidence="2" id="KW-1133">Transmembrane helix</keyword>
<feature type="transmembrane region" description="Helical" evidence="2">
    <location>
        <begin position="41"/>
        <end position="68"/>
    </location>
</feature>
<name>A0A9D2BFP2_9BACT</name>
<feature type="transmembrane region" description="Helical" evidence="2">
    <location>
        <begin position="74"/>
        <end position="93"/>
    </location>
</feature>
<evidence type="ECO:0000313" key="3">
    <source>
        <dbReference type="EMBL" id="HIX74860.1"/>
    </source>
</evidence>
<sequence length="137" mass="15506">MEKETGKVFQELKKDLTTYVELKMELLKLNTYERTGKVTAVLSYGLIMVFLILFAILFIFMAIGFLLGDVFDNTAGGFACVFLMYAAIIYCVVRRKEKILSKIQDEIIEALMINDDRNDKQSTDPSGKTPDGEITVD</sequence>
<keyword evidence="2" id="KW-0812">Transmembrane</keyword>
<accession>A0A9D2BFP2</accession>
<evidence type="ECO:0000313" key="4">
    <source>
        <dbReference type="Proteomes" id="UP000886740"/>
    </source>
</evidence>
<gene>
    <name evidence="3" type="ORF">H9977_07500</name>
</gene>
<dbReference type="AlphaFoldDB" id="A0A9D2BFP2"/>
<protein>
    <submittedName>
        <fullName evidence="3">Phage holin family protein</fullName>
    </submittedName>
</protein>
<dbReference type="Proteomes" id="UP000886740">
    <property type="component" value="Unassembled WGS sequence"/>
</dbReference>
<proteinExistence type="predicted"/>
<evidence type="ECO:0000256" key="1">
    <source>
        <dbReference type="SAM" id="MobiDB-lite"/>
    </source>
</evidence>
<organism evidence="3 4">
    <name type="scientific">Candidatus Parabacteroides intestinipullorum</name>
    <dbReference type="NCBI Taxonomy" id="2838723"/>
    <lineage>
        <taxon>Bacteria</taxon>
        <taxon>Pseudomonadati</taxon>
        <taxon>Bacteroidota</taxon>
        <taxon>Bacteroidia</taxon>
        <taxon>Bacteroidales</taxon>
        <taxon>Tannerellaceae</taxon>
        <taxon>Parabacteroides</taxon>
    </lineage>
</organism>
<dbReference type="EMBL" id="DXEL01000051">
    <property type="protein sequence ID" value="HIX74860.1"/>
    <property type="molecule type" value="Genomic_DNA"/>
</dbReference>
<dbReference type="InterPro" id="IPR009937">
    <property type="entry name" value="Phage_holin_3_6"/>
</dbReference>
<reference evidence="3" key="2">
    <citation type="submission" date="2021-04" db="EMBL/GenBank/DDBJ databases">
        <authorList>
            <person name="Gilroy R."/>
        </authorList>
    </citation>
    <scope>NUCLEOTIDE SEQUENCE</scope>
    <source>
        <strain evidence="3">ChiGjej6B6-14162</strain>
    </source>
</reference>